<sequence length="368" mass="39469">MQSYALIGLLAASSALALPNRAPHNAYSRTFMPNMTQPPTNVTIPSNSSMSSHHGQHNQTEHAVVPFIPGTFNGGSMPFNCSAPSNCTESMNHTRMGVPQPPTDGFSPNNTGSEANGYYPVGFMNPSAGAPVDIPVDVPMESPNSLLGPANQTMSRRGASVAGSQYQHRRDFTDPYYNGTNSTSDSGSQYGYGSNLTEPYYNSTEPYYNSTEPYYNSTEPYYNSTEPYYNGTNNTAQPMPNERSVFITDLFERAWQGEKRSPQATSEKVVPGVNGPDLSLGSTSSGNTVGLNGLTVSQRRQVEQIAREMLAEFARTVGVTSLDADGNALYAGMSPSEIDTVSNVNTGGMEQGVPLLENPASRSSGTQQ</sequence>
<feature type="chain" id="PRO_5007858545" evidence="2">
    <location>
        <begin position="18"/>
        <end position="368"/>
    </location>
</feature>
<feature type="region of interest" description="Disordered" evidence="1">
    <location>
        <begin position="147"/>
        <end position="196"/>
    </location>
</feature>
<dbReference type="EMBL" id="KV423945">
    <property type="protein sequence ID" value="KZT59007.1"/>
    <property type="molecule type" value="Genomic_DNA"/>
</dbReference>
<dbReference type="Proteomes" id="UP000076842">
    <property type="component" value="Unassembled WGS sequence"/>
</dbReference>
<reference evidence="3 4" key="1">
    <citation type="journal article" date="2016" name="Mol. Biol. Evol.">
        <title>Comparative Genomics of Early-Diverging Mushroom-Forming Fungi Provides Insights into the Origins of Lignocellulose Decay Capabilities.</title>
        <authorList>
            <person name="Nagy L.G."/>
            <person name="Riley R."/>
            <person name="Tritt A."/>
            <person name="Adam C."/>
            <person name="Daum C."/>
            <person name="Floudas D."/>
            <person name="Sun H."/>
            <person name="Yadav J.S."/>
            <person name="Pangilinan J."/>
            <person name="Larsson K.H."/>
            <person name="Matsuura K."/>
            <person name="Barry K."/>
            <person name="Labutti K."/>
            <person name="Kuo R."/>
            <person name="Ohm R.A."/>
            <person name="Bhattacharya S.S."/>
            <person name="Shirouzu T."/>
            <person name="Yoshinaga Y."/>
            <person name="Martin F.M."/>
            <person name="Grigoriev I.V."/>
            <person name="Hibbett D.S."/>
        </authorList>
    </citation>
    <scope>NUCLEOTIDE SEQUENCE [LARGE SCALE GENOMIC DNA]</scope>
    <source>
        <strain evidence="3 4">HHB12733</strain>
    </source>
</reference>
<gene>
    <name evidence="3" type="ORF">CALCODRAFT_507828</name>
</gene>
<dbReference type="AlphaFoldDB" id="A0A165H979"/>
<protein>
    <submittedName>
        <fullName evidence="3">Uncharacterized protein</fullName>
    </submittedName>
</protein>
<keyword evidence="4" id="KW-1185">Reference proteome</keyword>
<feature type="compositionally biased region" description="Polar residues" evidence="1">
    <location>
        <begin position="280"/>
        <end position="292"/>
    </location>
</feature>
<evidence type="ECO:0000256" key="1">
    <source>
        <dbReference type="SAM" id="MobiDB-lite"/>
    </source>
</evidence>
<feature type="region of interest" description="Disordered" evidence="1">
    <location>
        <begin position="348"/>
        <end position="368"/>
    </location>
</feature>
<proteinExistence type="predicted"/>
<feature type="region of interest" description="Disordered" evidence="1">
    <location>
        <begin position="257"/>
        <end position="292"/>
    </location>
</feature>
<organism evidence="3 4">
    <name type="scientific">Calocera cornea HHB12733</name>
    <dbReference type="NCBI Taxonomy" id="1353952"/>
    <lineage>
        <taxon>Eukaryota</taxon>
        <taxon>Fungi</taxon>
        <taxon>Dikarya</taxon>
        <taxon>Basidiomycota</taxon>
        <taxon>Agaricomycotina</taxon>
        <taxon>Dacrymycetes</taxon>
        <taxon>Dacrymycetales</taxon>
        <taxon>Dacrymycetaceae</taxon>
        <taxon>Calocera</taxon>
    </lineage>
</organism>
<name>A0A165H979_9BASI</name>
<evidence type="ECO:0000256" key="2">
    <source>
        <dbReference type="SAM" id="SignalP"/>
    </source>
</evidence>
<keyword evidence="2" id="KW-0732">Signal</keyword>
<accession>A0A165H979</accession>
<evidence type="ECO:0000313" key="3">
    <source>
        <dbReference type="EMBL" id="KZT59007.1"/>
    </source>
</evidence>
<dbReference type="InParanoid" id="A0A165H979"/>
<feature type="compositionally biased region" description="Polar residues" evidence="1">
    <location>
        <begin position="178"/>
        <end position="196"/>
    </location>
</feature>
<evidence type="ECO:0000313" key="4">
    <source>
        <dbReference type="Proteomes" id="UP000076842"/>
    </source>
</evidence>
<feature type="signal peptide" evidence="2">
    <location>
        <begin position="1"/>
        <end position="17"/>
    </location>
</feature>